<comment type="similarity">
    <text evidence="1">Belongs to the RlmJ family.</text>
</comment>
<comment type="function">
    <text evidence="1">Specifically methylates the adenine in position 2030 of 23S rRNA.</text>
</comment>
<feature type="binding site" evidence="1">
    <location>
        <begin position="137"/>
        <end position="138"/>
    </location>
    <ligand>
        <name>S-adenosyl-L-methionine</name>
        <dbReference type="ChEBI" id="CHEBI:59789"/>
    </ligand>
</feature>
<accession>A0A1U9KMZ1</accession>
<keyword evidence="1" id="KW-0808">Transferase</keyword>
<dbReference type="InterPro" id="IPR029063">
    <property type="entry name" value="SAM-dependent_MTases_sf"/>
</dbReference>
<dbReference type="SUPFAM" id="SSF53335">
    <property type="entry name" value="S-adenosyl-L-methionine-dependent methyltransferases"/>
    <property type="match status" value="1"/>
</dbReference>
<dbReference type="HAMAP" id="MF_00934">
    <property type="entry name" value="23SrRNA_methyltr_J"/>
    <property type="match status" value="1"/>
</dbReference>
<evidence type="ECO:0000313" key="3">
    <source>
        <dbReference type="Proteomes" id="UP000188604"/>
    </source>
</evidence>
<dbReference type="PANTHER" id="PTHR37426">
    <property type="entry name" value="RIBOSOMAL RNA LARGE SUBUNIT METHYLTRANSFERASE J"/>
    <property type="match status" value="1"/>
</dbReference>
<dbReference type="KEGG" id="nch:A0U93_03510"/>
<keyword evidence="1" id="KW-0694">RNA-binding</keyword>
<name>A0A1U9KMZ1_9PROT</name>
<proteinExistence type="inferred from homology"/>
<gene>
    <name evidence="1" type="primary">rlmJ</name>
    <name evidence="2" type="ORF">A0U93_03510</name>
</gene>
<dbReference type="EC" id="2.1.1.266" evidence="1"/>
<reference evidence="2 3" key="1">
    <citation type="submission" date="2016-03" db="EMBL/GenBank/DDBJ databases">
        <title>Acetic acid bacteria sequencing.</title>
        <authorList>
            <person name="Brandt J."/>
            <person name="Jakob F."/>
            <person name="Vogel R.F."/>
        </authorList>
    </citation>
    <scope>NUCLEOTIDE SEQUENCE [LARGE SCALE GENOMIC DNA]</scope>
    <source>
        <strain evidence="2 3">NBRC 101099</strain>
    </source>
</reference>
<dbReference type="Proteomes" id="UP000188604">
    <property type="component" value="Chromosome"/>
</dbReference>
<dbReference type="RefSeq" id="WP_077806128.1">
    <property type="nucleotide sequence ID" value="NZ_BJXS01000008.1"/>
</dbReference>
<dbReference type="GO" id="GO:0003723">
    <property type="term" value="F:RNA binding"/>
    <property type="evidence" value="ECO:0007669"/>
    <property type="project" value="UniProtKB-UniRule"/>
</dbReference>
<dbReference type="EMBL" id="CP014691">
    <property type="protein sequence ID" value="AQS87155.1"/>
    <property type="molecule type" value="Genomic_DNA"/>
</dbReference>
<dbReference type="Pfam" id="PF04378">
    <property type="entry name" value="RsmJ"/>
    <property type="match status" value="1"/>
</dbReference>
<sequence length="275" mass="30957">MNYRHAYHAGNFADVMKHVLLLELMSSLQRKEGGACVIDTHAGCGEYDLRAEEAEKTQEWRQGLGRVLEQPDAVLQSYIDRVTALGAPARYPGSPRLIASMLRPQDRLIACELHTDDAQILRRLFHRDDRVAVHHRDGYASLRAFLPPRPQKRGLVLIDPPFEQPDEFARLADAIAEIRTRFPSGIVAAWYPIKHRTPVRAFHDDLKARGVRSLLACELTLRPPLDPTRLNGSGLLIANPPFGFDNRARELLAVLARILDIEGQTTAQVEWLVGE</sequence>
<feature type="active site" description="Proton acceptor" evidence="1">
    <location>
        <position position="159"/>
    </location>
</feature>
<dbReference type="AlphaFoldDB" id="A0A1U9KMZ1"/>
<feature type="binding site" evidence="1">
    <location>
        <position position="112"/>
    </location>
    <ligand>
        <name>S-adenosyl-L-methionine</name>
        <dbReference type="ChEBI" id="CHEBI:59789"/>
    </ligand>
</feature>
<dbReference type="GO" id="GO:0036307">
    <property type="term" value="F:23S rRNA (adenine(2030)-N(6))-methyltransferase activity"/>
    <property type="evidence" value="ECO:0007669"/>
    <property type="project" value="UniProtKB-UniRule"/>
</dbReference>
<comment type="catalytic activity">
    <reaction evidence="1">
        <text>adenosine(2030) in 23S rRNA + S-adenosyl-L-methionine = N(6)-methyladenosine(2030) in 23S rRNA + S-adenosyl-L-homocysteine + H(+)</text>
        <dbReference type="Rhea" id="RHEA:43736"/>
        <dbReference type="Rhea" id="RHEA-COMP:10668"/>
        <dbReference type="Rhea" id="RHEA-COMP:10669"/>
        <dbReference type="ChEBI" id="CHEBI:15378"/>
        <dbReference type="ChEBI" id="CHEBI:57856"/>
        <dbReference type="ChEBI" id="CHEBI:59789"/>
        <dbReference type="ChEBI" id="CHEBI:74411"/>
        <dbReference type="ChEBI" id="CHEBI:74449"/>
        <dbReference type="EC" id="2.1.1.266"/>
    </reaction>
</comment>
<keyword evidence="1" id="KW-0489">Methyltransferase</keyword>
<protein>
    <recommendedName>
        <fullName evidence="1">Ribosomal RNA large subunit methyltransferase J</fullName>
        <ecNumber evidence="1">2.1.1.266</ecNumber>
    </recommendedName>
    <alternativeName>
        <fullName evidence="1">23S rRNA (adenine(2030)-N6)-methyltransferase</fullName>
    </alternativeName>
    <alternativeName>
        <fullName evidence="1">23S rRNA m6A2030 methyltransferase</fullName>
    </alternativeName>
</protein>
<feature type="binding site" evidence="1">
    <location>
        <position position="18"/>
    </location>
    <ligand>
        <name>S-adenosyl-L-methionine</name>
        <dbReference type="ChEBI" id="CHEBI:59789"/>
    </ligand>
</feature>
<feature type="site" description="Interaction with substrate rRNA" evidence="1">
    <location>
        <position position="3"/>
    </location>
</feature>
<evidence type="ECO:0000256" key="1">
    <source>
        <dbReference type="HAMAP-Rule" id="MF_00934"/>
    </source>
</evidence>
<feature type="binding site" evidence="1">
    <location>
        <position position="159"/>
    </location>
    <ligand>
        <name>S-adenosyl-L-methionine</name>
        <dbReference type="ChEBI" id="CHEBI:59789"/>
    </ligand>
</feature>
<organism evidence="2 3">
    <name type="scientific">Neoasaia chiangmaiensis</name>
    <dbReference type="NCBI Taxonomy" id="320497"/>
    <lineage>
        <taxon>Bacteria</taxon>
        <taxon>Pseudomonadati</taxon>
        <taxon>Pseudomonadota</taxon>
        <taxon>Alphaproteobacteria</taxon>
        <taxon>Acetobacterales</taxon>
        <taxon>Acetobacteraceae</taxon>
        <taxon>Neoasaia</taxon>
    </lineage>
</organism>
<dbReference type="Gene3D" id="3.40.50.150">
    <property type="entry name" value="Vaccinia Virus protein VP39"/>
    <property type="match status" value="1"/>
</dbReference>
<dbReference type="GO" id="GO:0005829">
    <property type="term" value="C:cytosol"/>
    <property type="evidence" value="ECO:0007669"/>
    <property type="project" value="TreeGrafter"/>
</dbReference>
<dbReference type="InterPro" id="IPR007473">
    <property type="entry name" value="RlmJ"/>
</dbReference>
<dbReference type="GO" id="GO:0070475">
    <property type="term" value="P:rRNA base methylation"/>
    <property type="evidence" value="ECO:0007669"/>
    <property type="project" value="UniProtKB-UniRule"/>
</dbReference>
<dbReference type="OrthoDB" id="9791274at2"/>
<comment type="subunit">
    <text evidence="1">Monomer.</text>
</comment>
<dbReference type="STRING" id="320497.A0U93_03510"/>
<feature type="binding site" evidence="1">
    <location>
        <position position="94"/>
    </location>
    <ligand>
        <name>S-adenosyl-L-methionine</name>
        <dbReference type="ChEBI" id="CHEBI:59789"/>
    </ligand>
</feature>
<keyword evidence="1" id="KW-0698">rRNA processing</keyword>
<evidence type="ECO:0000313" key="2">
    <source>
        <dbReference type="EMBL" id="AQS87155.1"/>
    </source>
</evidence>
<keyword evidence="3" id="KW-1185">Reference proteome</keyword>
<keyword evidence="1" id="KW-0949">S-adenosyl-L-methionine</keyword>
<feature type="binding site" evidence="1">
    <location>
        <position position="41"/>
    </location>
    <ligand>
        <name>S-adenosyl-L-methionine</name>
        <dbReference type="ChEBI" id="CHEBI:59789"/>
    </ligand>
</feature>
<dbReference type="PANTHER" id="PTHR37426:SF1">
    <property type="entry name" value="RIBOSOMAL RNA LARGE SUBUNIT METHYLTRANSFERASE J"/>
    <property type="match status" value="1"/>
</dbReference>